<comment type="caution">
    <text evidence="2">The sequence shown here is derived from an EMBL/GenBank/DDBJ whole genome shotgun (WGS) entry which is preliminary data.</text>
</comment>
<gene>
    <name evidence="2" type="ORF">C8D94_103333</name>
</gene>
<protein>
    <submittedName>
        <fullName evidence="2">Uncharacterized protein</fullName>
    </submittedName>
</protein>
<evidence type="ECO:0000313" key="3">
    <source>
        <dbReference type="Proteomes" id="UP000255317"/>
    </source>
</evidence>
<name>A0A370QAW0_9FLAO</name>
<feature type="transmembrane region" description="Helical" evidence="1">
    <location>
        <begin position="6"/>
        <end position="25"/>
    </location>
</feature>
<evidence type="ECO:0000256" key="1">
    <source>
        <dbReference type="SAM" id="Phobius"/>
    </source>
</evidence>
<proteinExistence type="predicted"/>
<dbReference type="EMBL" id="QRAO01000003">
    <property type="protein sequence ID" value="RDK85506.1"/>
    <property type="molecule type" value="Genomic_DNA"/>
</dbReference>
<keyword evidence="3" id="KW-1185">Reference proteome</keyword>
<keyword evidence="1" id="KW-0472">Membrane</keyword>
<accession>A0A370QAW0</accession>
<evidence type="ECO:0000313" key="2">
    <source>
        <dbReference type="EMBL" id="RDK85506.1"/>
    </source>
</evidence>
<dbReference type="OrthoDB" id="1467929at2"/>
<organism evidence="2 3">
    <name type="scientific">Marinirhabdus gelatinilytica</name>
    <dbReference type="NCBI Taxonomy" id="1703343"/>
    <lineage>
        <taxon>Bacteria</taxon>
        <taxon>Pseudomonadati</taxon>
        <taxon>Bacteroidota</taxon>
        <taxon>Flavobacteriia</taxon>
        <taxon>Flavobacteriales</taxon>
        <taxon>Flavobacteriaceae</taxon>
    </lineage>
</organism>
<keyword evidence="1" id="KW-0812">Transmembrane</keyword>
<dbReference type="RefSeq" id="WP_115123918.1">
    <property type="nucleotide sequence ID" value="NZ_QRAO01000003.1"/>
</dbReference>
<reference evidence="2 3" key="1">
    <citation type="submission" date="2018-07" db="EMBL/GenBank/DDBJ databases">
        <title>Genomic Encyclopedia of Type Strains, Phase IV (KMG-IV): sequencing the most valuable type-strain genomes for metagenomic binning, comparative biology and taxonomic classification.</title>
        <authorList>
            <person name="Goeker M."/>
        </authorList>
    </citation>
    <scope>NUCLEOTIDE SEQUENCE [LARGE SCALE GENOMIC DNA]</scope>
    <source>
        <strain evidence="2 3">DSM 101478</strain>
    </source>
</reference>
<keyword evidence="1" id="KW-1133">Transmembrane helix</keyword>
<dbReference type="Proteomes" id="UP000255317">
    <property type="component" value="Unassembled WGS sequence"/>
</dbReference>
<dbReference type="AlphaFoldDB" id="A0A370QAW0"/>
<sequence length="172" mass="19900">MKKISLIPLLSISILFCSFLLFFAFTQKKEEFYIAEAYKNNSYQQKTGINDSVYHSLVSEEEKQGIYFPSHKVTKAILHYKNPPKNQRDLNKTVTREVLKILNDSSSYRWGELGTPEVHYFITFYDKNDKCIGVTTIDVEGMAYSFPAIAKMKWGMLKKMSNLLSILEDSIN</sequence>